<evidence type="ECO:0000313" key="17">
    <source>
        <dbReference type="Proteomes" id="UP001498771"/>
    </source>
</evidence>
<dbReference type="GeneID" id="90036154"/>
<keyword evidence="9" id="KW-0406">Ion transport</keyword>
<dbReference type="SUPFAM" id="SSF81324">
    <property type="entry name" value="Voltage-gated potassium channels"/>
    <property type="match status" value="4"/>
</dbReference>
<keyword evidence="11" id="KW-0325">Glycoprotein</keyword>
<reference evidence="16 17" key="1">
    <citation type="submission" date="2024-03" db="EMBL/GenBank/DDBJ databases">
        <title>Genome-scale model development and genomic sequencing of the oleaginous clade Lipomyces.</title>
        <authorList>
            <consortium name="Lawrence Berkeley National Laboratory"/>
            <person name="Czajka J.J."/>
            <person name="Han Y."/>
            <person name="Kim J."/>
            <person name="Mondo S.J."/>
            <person name="Hofstad B.A."/>
            <person name="Robles A."/>
            <person name="Haridas S."/>
            <person name="Riley R."/>
            <person name="LaButti K."/>
            <person name="Pangilinan J."/>
            <person name="Andreopoulos W."/>
            <person name="Lipzen A."/>
            <person name="Yan J."/>
            <person name="Wang M."/>
            <person name="Ng V."/>
            <person name="Grigoriev I.V."/>
            <person name="Spatafora J.W."/>
            <person name="Magnuson J.K."/>
            <person name="Baker S.E."/>
            <person name="Pomraning K.R."/>
        </authorList>
    </citation>
    <scope>NUCLEOTIDE SEQUENCE [LARGE SCALE GENOMIC DNA]</scope>
    <source>
        <strain evidence="16 17">Phaff 52-87</strain>
    </source>
</reference>
<evidence type="ECO:0000256" key="14">
    <source>
        <dbReference type="SAM" id="Phobius"/>
    </source>
</evidence>
<feature type="transmembrane region" description="Helical" evidence="14">
    <location>
        <begin position="896"/>
        <end position="915"/>
    </location>
</feature>
<feature type="transmembrane region" description="Helical" evidence="14">
    <location>
        <begin position="1447"/>
        <end position="1469"/>
    </location>
</feature>
<evidence type="ECO:0000256" key="9">
    <source>
        <dbReference type="ARBA" id="ARBA00023065"/>
    </source>
</evidence>
<protein>
    <submittedName>
        <fullName evidence="16">Ion transport protein-domain-containing protein</fullName>
    </submittedName>
</protein>
<feature type="domain" description="Ion transport" evidence="15">
    <location>
        <begin position="1187"/>
        <end position="1476"/>
    </location>
</feature>
<evidence type="ECO:0000256" key="7">
    <source>
        <dbReference type="ARBA" id="ARBA00022882"/>
    </source>
</evidence>
<evidence type="ECO:0000313" key="16">
    <source>
        <dbReference type="EMBL" id="KAK7206290.1"/>
    </source>
</evidence>
<feature type="transmembrane region" description="Helical" evidence="14">
    <location>
        <begin position="1258"/>
        <end position="1278"/>
    </location>
</feature>
<gene>
    <name evidence="16" type="ORF">BZA70DRAFT_246697</name>
</gene>
<evidence type="ECO:0000256" key="13">
    <source>
        <dbReference type="SAM" id="MobiDB-lite"/>
    </source>
</evidence>
<feature type="transmembrane region" description="Helical" evidence="14">
    <location>
        <begin position="1526"/>
        <end position="1546"/>
    </location>
</feature>
<feature type="transmembrane region" description="Helical" evidence="14">
    <location>
        <begin position="835"/>
        <end position="854"/>
    </location>
</feature>
<comment type="subcellular location">
    <subcellularLocation>
        <location evidence="1">Membrane</location>
        <topology evidence="1">Multi-pass membrane protein</topology>
    </subcellularLocation>
</comment>
<feature type="transmembrane region" description="Helical" evidence="14">
    <location>
        <begin position="955"/>
        <end position="985"/>
    </location>
</feature>
<keyword evidence="7" id="KW-0851">Voltage-gated channel</keyword>
<dbReference type="Gene3D" id="1.10.287.70">
    <property type="match status" value="4"/>
</dbReference>
<keyword evidence="8 14" id="KW-1133">Transmembrane helix</keyword>
<dbReference type="InterPro" id="IPR050599">
    <property type="entry name" value="VDCC_alpha-1_subunit"/>
</dbReference>
<feature type="transmembrane region" description="Helical" evidence="14">
    <location>
        <begin position="422"/>
        <end position="444"/>
    </location>
</feature>
<feature type="transmembrane region" description="Helical" evidence="14">
    <location>
        <begin position="567"/>
        <end position="587"/>
    </location>
</feature>
<feature type="transmembrane region" description="Helical" evidence="14">
    <location>
        <begin position="384"/>
        <end position="402"/>
    </location>
</feature>
<feature type="domain" description="Ion transport" evidence="15">
    <location>
        <begin position="1535"/>
        <end position="1795"/>
    </location>
</feature>
<feature type="compositionally biased region" description="Low complexity" evidence="13">
    <location>
        <begin position="152"/>
        <end position="163"/>
    </location>
</feature>
<evidence type="ECO:0000256" key="6">
    <source>
        <dbReference type="ARBA" id="ARBA00022837"/>
    </source>
</evidence>
<dbReference type="Gene3D" id="1.10.238.10">
    <property type="entry name" value="EF-hand"/>
    <property type="match status" value="1"/>
</dbReference>
<evidence type="ECO:0000256" key="11">
    <source>
        <dbReference type="ARBA" id="ARBA00023180"/>
    </source>
</evidence>
<evidence type="ECO:0000256" key="4">
    <source>
        <dbReference type="ARBA" id="ARBA00022673"/>
    </source>
</evidence>
<feature type="transmembrane region" description="Helical" evidence="14">
    <location>
        <begin position="1186"/>
        <end position="1206"/>
    </location>
</feature>
<name>A0ABR1F8X5_9ASCO</name>
<dbReference type="Proteomes" id="UP001498771">
    <property type="component" value="Unassembled WGS sequence"/>
</dbReference>
<feature type="transmembrane region" description="Helical" evidence="14">
    <location>
        <begin position="699"/>
        <end position="728"/>
    </location>
</feature>
<dbReference type="InterPro" id="IPR027359">
    <property type="entry name" value="Volt_channel_dom_sf"/>
</dbReference>
<feature type="transmembrane region" description="Helical" evidence="14">
    <location>
        <begin position="1760"/>
        <end position="1785"/>
    </location>
</feature>
<feature type="compositionally biased region" description="Polar residues" evidence="13">
    <location>
        <begin position="70"/>
        <end position="83"/>
    </location>
</feature>
<keyword evidence="12" id="KW-0407">Ion channel</keyword>
<feature type="region of interest" description="Disordered" evidence="13">
    <location>
        <begin position="122"/>
        <end position="200"/>
    </location>
</feature>
<evidence type="ECO:0000256" key="1">
    <source>
        <dbReference type="ARBA" id="ARBA00004141"/>
    </source>
</evidence>
<dbReference type="Gene3D" id="1.20.120.350">
    <property type="entry name" value="Voltage-gated potassium channels. Chain C"/>
    <property type="match status" value="3"/>
</dbReference>
<dbReference type="PANTHER" id="PTHR45628:SF7">
    <property type="entry name" value="VOLTAGE-DEPENDENT CALCIUM CHANNEL TYPE A SUBUNIT ALPHA-1"/>
    <property type="match status" value="1"/>
</dbReference>
<evidence type="ECO:0000259" key="15">
    <source>
        <dbReference type="Pfam" id="PF00520"/>
    </source>
</evidence>
<sequence>MADHQGDDIPLRDVHLSDEDGELDSDRQSLLAPDLVSGSAPTITVAAANDFEAGTTQTSHRRSYEERRVSSQGHASRSSSVLQPDNLRRESLGRFSTITGPAPARPRGATLSSTFLTVDTGNNQAGGLQHSASVSEATLRRRNVPGDDGESSKSGSRKNSTSEPADMDVIKRGIDGALGDEGGWLPSRKNTTAARLSPRKSRFSVNKRSVDDEQGLLANAVDISGAGDQYLSPFQTGPSIDNDSLSVNYQIDNGSAIADDVSVLSAGSRNTGTSRRPLSTDMAVSFASKQLSSAVRRIVSNDNRVSTEDQRSVYTVDLTDDEEGYNYPASEVIPAIEDFEPPRAPSQTGEESPSLRGNALTIFGPENPLRLAAFRVVSHSWFDAAWLVVLFFQTVVVIYRAISDKDLHDTKSWTFDFPNVALLAVFIFYSVSILLKMVVSGFLINPDRETHQVIFELIQSVGINVRKNRRAILRDFKSTFRKDRPQVDKTEMRLSRLAYLRSSWNRVDFIAVVCYWIYLLLAIINSPHTHSATHIFRALSSIQLLNWLKVTEGTREVLQSIKRAAPLLQNVTAFIAVFLALLALVGVQAFSGSFRRQCVWVNPDDASDTYTNMQLCGGYLEPITLKKMPFKKLDGSFSDSEPKGYLCPVYSICSEVESNPYNGTLSFDNTIQSLELIFIVLGMNGFSDLMNYMSESDHAIAAIYFVVGVIILSWWLFNLFIAVITTSFESIREMDERRKLNLALAEENEKHLQAEVSIVVQSKLYLFYYRYLEPLFVFLIFADFIVQAMKEVNMSARKSTAIDVFETVTTFILLTEMFIRFAAHFPNWRKFFTLRNIWDTILAIVSTVILLPVIRNSPRIYPWLTFCQVARTYRVVDAIRLTRLNWMIVTRNKRDFMNLVIFLFLTILLVAIIGSELFRGEIDDFDNQGNRIESTFRSLANSLANTYQVMTTEGWASMLFTVTGALSGTSLAVVGAIFLCAWFLFSNAVVMNLFIAVIQSNFDLSDEAKKRMQINAYAEEFEPVLIGVDSAHAGDRRNSRFSLLQNEAGSAVDENFLGGGDYVAKATADEGDGFHNLAHPVFSFQYWTKFLKFKPRENPFFSSPTFEYDSSMDARLFIKMVNEKKTEYKRARERYLISHPNFNRVLFCLRPENPIRRFCQRITSSARGGRYGDAARNEKLYQVYTAFNLVCSIVMVACACRITPFYQKTYYQSRGCEPSDGGCATWNWMSISDIAFASIFTIEALVKILADGFVYTPNAYILSTWNFIDFFVLGTLWIDILTTFVDRGSNARFLRAFKALRALRLLHVSTTSKDTFHNIIIVGIVQIFYAAVVSMTLLVPFALWGLNLFMGKLESCSDQNAPDIASCKGEFNCYASGDNNCAPYNWDIWMPRSYTTPGYNFDSFFESISILFQIISLEGWNDVLQSVKDITGSGLNPSYNHSVYNGLFVYVFNFISIAFISTLFITVVMENYAKKTGAAFLTMKQRSYLGMQRVLRNVKPSRTGRIPTSQLRRKCYNLAVRRGGVLVDWLLVVQTAQLGVLLSEFYSENDQGALVRDVFYLLISAFLIFYMIVRCLGLSWLETGATRLRLNPKVIWKIIDRNKWDVIWLITVAITFLIAGVTLGGRIWKSELQSLATLNTAKRLLMVLILCLLIPRSNRLNQLVVTATASLSSILSLLFSWLVLFIVYAIAFNQIFGLTRLGSNGSADVNFRGFFKSMLLLFRMSCGEGWNSIMYDYQVDTPFCINTQDFFTSDCGSKTYAYILFMSWNILSMYIFMNMFISLIYESFNYFSHESECAPFVSRDAIRAYKEAWDQLDTEGIGYIRESQLATLLRKLPPPFNTGIYTGEQSVREMTYACQYVNPVTMETEFNMDELRRRIGMINRAEIKIKRRRYEQMVYEICSHRERVIPGSTESYIPFSQPLMIIPFYKIPNARSEALTLKEFISRWEIMRQVEEDRIRNKLSDFARMVACRHRYLLKQNRITLQNDGTTVTVGKNGQIVVSGARSLSTRTGASVAMFPKIVVEDFADEEGYEGDDYYDYYEDDFDGSSMVRSLTSQNDENRRP</sequence>
<keyword evidence="5 14" id="KW-0812">Transmembrane</keyword>
<keyword evidence="4" id="KW-0107">Calcium channel</keyword>
<feature type="transmembrane region" description="Helical" evidence="14">
    <location>
        <begin position="503"/>
        <end position="524"/>
    </location>
</feature>
<keyword evidence="3" id="KW-0109">Calcium transport</keyword>
<keyword evidence="17" id="KW-1185">Reference proteome</keyword>
<feature type="region of interest" description="Disordered" evidence="13">
    <location>
        <begin position="1"/>
        <end position="109"/>
    </location>
</feature>
<feature type="domain" description="Ion transport" evidence="15">
    <location>
        <begin position="379"/>
        <end position="733"/>
    </location>
</feature>
<evidence type="ECO:0000256" key="12">
    <source>
        <dbReference type="ARBA" id="ARBA00023303"/>
    </source>
</evidence>
<dbReference type="RefSeq" id="XP_064769323.1">
    <property type="nucleotide sequence ID" value="XM_064910642.1"/>
</dbReference>
<comment type="caution">
    <text evidence="16">The sequence shown here is derived from an EMBL/GenBank/DDBJ whole genome shotgun (WGS) entry which is preliminary data.</text>
</comment>
<dbReference type="PANTHER" id="PTHR45628">
    <property type="entry name" value="VOLTAGE-DEPENDENT CALCIUM CHANNEL TYPE A SUBUNIT ALPHA-1"/>
    <property type="match status" value="1"/>
</dbReference>
<evidence type="ECO:0000256" key="5">
    <source>
        <dbReference type="ARBA" id="ARBA00022692"/>
    </source>
</evidence>
<organism evidence="16 17">
    <name type="scientific">Myxozyma melibiosi</name>
    <dbReference type="NCBI Taxonomy" id="54550"/>
    <lineage>
        <taxon>Eukaryota</taxon>
        <taxon>Fungi</taxon>
        <taxon>Dikarya</taxon>
        <taxon>Ascomycota</taxon>
        <taxon>Saccharomycotina</taxon>
        <taxon>Lipomycetes</taxon>
        <taxon>Lipomycetales</taxon>
        <taxon>Lipomycetaceae</taxon>
        <taxon>Myxozyma</taxon>
    </lineage>
</organism>
<feature type="transmembrane region" description="Helical" evidence="14">
    <location>
        <begin position="801"/>
        <end position="823"/>
    </location>
</feature>
<proteinExistence type="predicted"/>
<keyword evidence="2" id="KW-0813">Transport</keyword>
<dbReference type="InterPro" id="IPR005821">
    <property type="entry name" value="Ion_trans_dom"/>
</dbReference>
<evidence type="ECO:0000256" key="3">
    <source>
        <dbReference type="ARBA" id="ARBA00022568"/>
    </source>
</evidence>
<dbReference type="Pfam" id="PF00520">
    <property type="entry name" value="Ion_trans"/>
    <property type="match status" value="4"/>
</dbReference>
<feature type="transmembrane region" description="Helical" evidence="14">
    <location>
        <begin position="1606"/>
        <end position="1628"/>
    </location>
</feature>
<dbReference type="EMBL" id="JBBJBU010000003">
    <property type="protein sequence ID" value="KAK7206290.1"/>
    <property type="molecule type" value="Genomic_DNA"/>
</dbReference>
<accession>A0ABR1F8X5</accession>
<feature type="transmembrane region" description="Helical" evidence="14">
    <location>
        <begin position="1663"/>
        <end position="1691"/>
    </location>
</feature>
<feature type="compositionally biased region" description="Polar residues" evidence="13">
    <location>
        <begin position="122"/>
        <end position="136"/>
    </location>
</feature>
<evidence type="ECO:0000256" key="8">
    <source>
        <dbReference type="ARBA" id="ARBA00022989"/>
    </source>
</evidence>
<feature type="compositionally biased region" description="Basic and acidic residues" evidence="13">
    <location>
        <begin position="1"/>
        <end position="18"/>
    </location>
</feature>
<evidence type="ECO:0000256" key="2">
    <source>
        <dbReference type="ARBA" id="ARBA00022448"/>
    </source>
</evidence>
<feature type="transmembrane region" description="Helical" evidence="14">
    <location>
        <begin position="1319"/>
        <end position="1344"/>
    </location>
</feature>
<feature type="transmembrane region" description="Helical" evidence="14">
    <location>
        <begin position="1558"/>
        <end position="1581"/>
    </location>
</feature>
<evidence type="ECO:0000256" key="10">
    <source>
        <dbReference type="ARBA" id="ARBA00023136"/>
    </source>
</evidence>
<feature type="transmembrane region" description="Helical" evidence="14">
    <location>
        <begin position="771"/>
        <end position="789"/>
    </location>
</feature>
<feature type="domain" description="Ion transport" evidence="15">
    <location>
        <begin position="769"/>
        <end position="1007"/>
    </location>
</feature>
<keyword evidence="10 14" id="KW-0472">Membrane</keyword>
<keyword evidence="6" id="KW-0106">Calcium</keyword>